<dbReference type="RefSeq" id="WP_062940962.1">
    <property type="nucleotide sequence ID" value="NZ_CP171845.1"/>
</dbReference>
<protein>
    <submittedName>
        <fullName evidence="2">Uncharacterized protein</fullName>
    </submittedName>
</protein>
<proteinExistence type="predicted"/>
<accession>A0A154IP97</accession>
<evidence type="ECO:0000256" key="1">
    <source>
        <dbReference type="SAM" id="MobiDB-lite"/>
    </source>
</evidence>
<feature type="region of interest" description="Disordered" evidence="1">
    <location>
        <begin position="44"/>
        <end position="66"/>
    </location>
</feature>
<gene>
    <name evidence="2" type="ORF">A4A59_12995</name>
</gene>
<organism evidence="2">
    <name type="scientific">Rhizobium leguminosarum</name>
    <dbReference type="NCBI Taxonomy" id="384"/>
    <lineage>
        <taxon>Bacteria</taxon>
        <taxon>Pseudomonadati</taxon>
        <taxon>Pseudomonadota</taxon>
        <taxon>Alphaproteobacteria</taxon>
        <taxon>Hyphomicrobiales</taxon>
        <taxon>Rhizobiaceae</taxon>
        <taxon>Rhizobium/Agrobacterium group</taxon>
        <taxon>Rhizobium</taxon>
    </lineage>
</organism>
<sequence>MAVIVTTSLVSVIVGVANNIEKMPDETVEKALLALTGQIRGAGVRPSENFPKDFDSDVGIDGSSTS</sequence>
<comment type="caution">
    <text evidence="2">The sequence shown here is derived from an EMBL/GenBank/DDBJ whole genome shotgun (WGS) entry which is preliminary data.</text>
</comment>
<dbReference type="AlphaFoldDB" id="A0A154IP97"/>
<name>A0A154IP97_RHILE</name>
<dbReference type="EMBL" id="LVYU01000078">
    <property type="protein sequence ID" value="KZB01928.1"/>
    <property type="molecule type" value="Genomic_DNA"/>
</dbReference>
<evidence type="ECO:0000313" key="2">
    <source>
        <dbReference type="EMBL" id="KZB01928.1"/>
    </source>
</evidence>
<reference evidence="2" key="1">
    <citation type="submission" date="2016-03" db="EMBL/GenBank/DDBJ databases">
        <title>Microsymbionts genomes from the relict species Vavilovia formosa.</title>
        <authorList>
            <person name="Chirak E."/>
            <person name="Kimeklis A."/>
            <person name="Kopat V."/>
            <person name="Andronov E."/>
        </authorList>
    </citation>
    <scope>NUCLEOTIDE SEQUENCE [LARGE SCALE GENOMIC DNA]</scope>
    <source>
        <strain evidence="2">Vaf12</strain>
    </source>
</reference>